<protein>
    <submittedName>
        <fullName evidence="7">Methyl-accepting chemotaxis protein</fullName>
    </submittedName>
</protein>
<dbReference type="GO" id="GO:0007165">
    <property type="term" value="P:signal transduction"/>
    <property type="evidence" value="ECO:0007669"/>
    <property type="project" value="UniProtKB-KW"/>
</dbReference>
<dbReference type="InterPro" id="IPR004089">
    <property type="entry name" value="MCPsignal_dom"/>
</dbReference>
<dbReference type="EMBL" id="JACIJP010000005">
    <property type="protein sequence ID" value="MBB6125195.1"/>
    <property type="molecule type" value="Genomic_DNA"/>
</dbReference>
<feature type="transmembrane region" description="Helical" evidence="4">
    <location>
        <begin position="188"/>
        <end position="207"/>
    </location>
</feature>
<dbReference type="GO" id="GO:0006935">
    <property type="term" value="P:chemotaxis"/>
    <property type="evidence" value="ECO:0007669"/>
    <property type="project" value="UniProtKB-KW"/>
</dbReference>
<dbReference type="AlphaFoldDB" id="A0A841J9L6"/>
<dbReference type="InterPro" id="IPR051310">
    <property type="entry name" value="MCP_chemotaxis"/>
</dbReference>
<comment type="caution">
    <text evidence="7">The sequence shown here is derived from an EMBL/GenBank/DDBJ whole genome shotgun (WGS) entry which is preliminary data.</text>
</comment>
<dbReference type="SMART" id="SM00283">
    <property type="entry name" value="MA"/>
    <property type="match status" value="1"/>
</dbReference>
<evidence type="ECO:0000256" key="1">
    <source>
        <dbReference type="ARBA" id="ARBA00022500"/>
    </source>
</evidence>
<evidence type="ECO:0000259" key="6">
    <source>
        <dbReference type="PROSITE" id="PS50885"/>
    </source>
</evidence>
<dbReference type="SMART" id="SM00304">
    <property type="entry name" value="HAMP"/>
    <property type="match status" value="1"/>
</dbReference>
<keyword evidence="8" id="KW-1185">Reference proteome</keyword>
<dbReference type="GO" id="GO:0004888">
    <property type="term" value="F:transmembrane signaling receptor activity"/>
    <property type="evidence" value="ECO:0007669"/>
    <property type="project" value="TreeGrafter"/>
</dbReference>
<organism evidence="7 8">
    <name type="scientific">Sphingobium subterraneum</name>
    <dbReference type="NCBI Taxonomy" id="627688"/>
    <lineage>
        <taxon>Bacteria</taxon>
        <taxon>Pseudomonadati</taxon>
        <taxon>Pseudomonadota</taxon>
        <taxon>Alphaproteobacteria</taxon>
        <taxon>Sphingomonadales</taxon>
        <taxon>Sphingomonadaceae</taxon>
        <taxon>Sphingobium</taxon>
    </lineage>
</organism>
<dbReference type="PANTHER" id="PTHR43531:SF11">
    <property type="entry name" value="METHYL-ACCEPTING CHEMOTAXIS PROTEIN 3"/>
    <property type="match status" value="1"/>
</dbReference>
<dbReference type="CDD" id="cd06225">
    <property type="entry name" value="HAMP"/>
    <property type="match status" value="1"/>
</dbReference>
<evidence type="ECO:0000313" key="8">
    <source>
        <dbReference type="Proteomes" id="UP000552700"/>
    </source>
</evidence>
<dbReference type="InterPro" id="IPR003660">
    <property type="entry name" value="HAMP_dom"/>
</dbReference>
<dbReference type="Gene3D" id="6.10.340.10">
    <property type="match status" value="1"/>
</dbReference>
<feature type="domain" description="Methyl-accepting transducer" evidence="5">
    <location>
        <begin position="326"/>
        <end position="555"/>
    </location>
</feature>
<evidence type="ECO:0000313" key="7">
    <source>
        <dbReference type="EMBL" id="MBB6125195.1"/>
    </source>
</evidence>
<dbReference type="Gene3D" id="1.10.287.950">
    <property type="entry name" value="Methyl-accepting chemotaxis protein"/>
    <property type="match status" value="1"/>
</dbReference>
<dbReference type="PROSITE" id="PS50885">
    <property type="entry name" value="HAMP"/>
    <property type="match status" value="2"/>
</dbReference>
<keyword evidence="4" id="KW-0472">Membrane</keyword>
<keyword evidence="1" id="KW-0145">Chemotaxis</keyword>
<feature type="domain" description="HAMP" evidence="6">
    <location>
        <begin position="212"/>
        <end position="265"/>
    </location>
</feature>
<sequence length="585" mass="61672">MTRREGLARNAMMISLALLILVVACGGIGIGAAFLQRSAMRQQTEVGLLMRRHMMADMMHDAVRSDALAIVLASSNPASAVSLADARKDLNEHLQTLRSSIAAERIYDGSRAVTRASTAIATPLAHYATAAQDIADIAARDPQQAFAHLPAFFEQFRALEVSMEDVSVTIERHAADVEHHARWLARTAIILVIGGLAAATGGVLFVMRMVRLRLIHPLVDLTAATAAMAVGDLHVAMPCTDRADELGTLATTVATFQQSLLDAQREREEQARMIVDSIGSALGDLAKGDLTAHIDADLAGIFVSLRTDFNSAIASLRSLLGAILGSSGVILSGAQEITQASDDLARRTENNAAHLEETSATLSGVDMRIRSAAEAAANTADLTNRASEATQEGHALAAEAVEAMGRVSDSAKGIDAVIDGLDRIAFQTRILAMNAAVEAGRAGEAGRGFAVVADMVSSLALRAEEEAQQARDQLTVTQTEVATAVHAVEQVGTALTTINEQVDEVRTLVVSMAEDNQAQSEAISQIATAVGTLDTSTQQNAAMVEQASAAARTLCNEANALADRASQFRTQKEEKAGRRTIALAA</sequence>
<comment type="similarity">
    <text evidence="2">Belongs to the methyl-accepting chemotaxis (MCP) protein family.</text>
</comment>
<dbReference type="PANTHER" id="PTHR43531">
    <property type="entry name" value="PROTEIN ICFG"/>
    <property type="match status" value="1"/>
</dbReference>
<dbReference type="GO" id="GO:0005886">
    <property type="term" value="C:plasma membrane"/>
    <property type="evidence" value="ECO:0007669"/>
    <property type="project" value="TreeGrafter"/>
</dbReference>
<evidence type="ECO:0000259" key="5">
    <source>
        <dbReference type="PROSITE" id="PS50111"/>
    </source>
</evidence>
<gene>
    <name evidence="7" type="ORF">FHS92_002952</name>
</gene>
<reference evidence="7 8" key="1">
    <citation type="submission" date="2020-08" db="EMBL/GenBank/DDBJ databases">
        <title>Genomic Encyclopedia of Type Strains, Phase IV (KMG-IV): sequencing the most valuable type-strain genomes for metagenomic binning, comparative biology and taxonomic classification.</title>
        <authorList>
            <person name="Goeker M."/>
        </authorList>
    </citation>
    <scope>NUCLEOTIDE SEQUENCE [LARGE SCALE GENOMIC DNA]</scope>
    <source>
        <strain evidence="7 8">DSM 102255</strain>
    </source>
</reference>
<evidence type="ECO:0000256" key="2">
    <source>
        <dbReference type="ARBA" id="ARBA00029447"/>
    </source>
</evidence>
<keyword evidence="4" id="KW-0812">Transmembrane</keyword>
<feature type="domain" description="HAMP" evidence="6">
    <location>
        <begin position="275"/>
        <end position="321"/>
    </location>
</feature>
<proteinExistence type="inferred from homology"/>
<dbReference type="PROSITE" id="PS50111">
    <property type="entry name" value="CHEMOTAXIS_TRANSDUC_2"/>
    <property type="match status" value="1"/>
</dbReference>
<dbReference type="Proteomes" id="UP000552700">
    <property type="component" value="Unassembled WGS sequence"/>
</dbReference>
<evidence type="ECO:0000256" key="4">
    <source>
        <dbReference type="SAM" id="Phobius"/>
    </source>
</evidence>
<dbReference type="RefSeq" id="WP_184081476.1">
    <property type="nucleotide sequence ID" value="NZ_JACIJP010000005.1"/>
</dbReference>
<dbReference type="SUPFAM" id="SSF58104">
    <property type="entry name" value="Methyl-accepting chemotaxis protein (MCP) signaling domain"/>
    <property type="match status" value="1"/>
</dbReference>
<keyword evidence="3" id="KW-0807">Transducer</keyword>
<dbReference type="Pfam" id="PF00672">
    <property type="entry name" value="HAMP"/>
    <property type="match status" value="1"/>
</dbReference>
<dbReference type="PROSITE" id="PS51257">
    <property type="entry name" value="PROKAR_LIPOPROTEIN"/>
    <property type="match status" value="1"/>
</dbReference>
<keyword evidence="4" id="KW-1133">Transmembrane helix</keyword>
<dbReference type="SUPFAM" id="SSF158472">
    <property type="entry name" value="HAMP domain-like"/>
    <property type="match status" value="1"/>
</dbReference>
<accession>A0A841J9L6</accession>
<dbReference type="Pfam" id="PF00015">
    <property type="entry name" value="MCPsignal"/>
    <property type="match status" value="1"/>
</dbReference>
<feature type="transmembrane region" description="Helical" evidence="4">
    <location>
        <begin position="12"/>
        <end position="35"/>
    </location>
</feature>
<name>A0A841J9L6_9SPHN</name>
<evidence type="ECO:0000256" key="3">
    <source>
        <dbReference type="PROSITE-ProRule" id="PRU00284"/>
    </source>
</evidence>